<name>A0A8X7QK22_BRACI</name>
<dbReference type="SUPFAM" id="SSF50249">
    <property type="entry name" value="Nucleic acid-binding proteins"/>
    <property type="match status" value="1"/>
</dbReference>
<dbReference type="EMBL" id="JAAMPC010000013">
    <property type="protein sequence ID" value="KAG2271661.1"/>
    <property type="molecule type" value="Genomic_DNA"/>
</dbReference>
<dbReference type="OrthoDB" id="1092311at2759"/>
<gene>
    <name evidence="1" type="ORF">Bca52824_066216</name>
</gene>
<protein>
    <submittedName>
        <fullName evidence="1">Uncharacterized protein</fullName>
    </submittedName>
</protein>
<evidence type="ECO:0000313" key="2">
    <source>
        <dbReference type="Proteomes" id="UP000886595"/>
    </source>
</evidence>
<accession>A0A8X7QK22</accession>
<organism evidence="1 2">
    <name type="scientific">Brassica carinata</name>
    <name type="common">Ethiopian mustard</name>
    <name type="synonym">Abyssinian cabbage</name>
    <dbReference type="NCBI Taxonomy" id="52824"/>
    <lineage>
        <taxon>Eukaryota</taxon>
        <taxon>Viridiplantae</taxon>
        <taxon>Streptophyta</taxon>
        <taxon>Embryophyta</taxon>
        <taxon>Tracheophyta</taxon>
        <taxon>Spermatophyta</taxon>
        <taxon>Magnoliopsida</taxon>
        <taxon>eudicotyledons</taxon>
        <taxon>Gunneridae</taxon>
        <taxon>Pentapetalae</taxon>
        <taxon>rosids</taxon>
        <taxon>malvids</taxon>
        <taxon>Brassicales</taxon>
        <taxon>Brassicaceae</taxon>
        <taxon>Brassiceae</taxon>
        <taxon>Brassica</taxon>
    </lineage>
</organism>
<sequence>MYFRFFKDIIGEVYALGRIQTVQVHDKDRKRIQFRMRDTNGLDVACCLWGKYAEQFEAHIETGNDLMLICLIRFAKINISRGSIQITNAFDASVATLNPIMKEAIDFKQKLLEDDLPLSIYDKKNDKKMSKMQVDDWNEIEVKAISEILVAYEVLYIRSSKWSSGSLHRQALQQLGCIQQGELEKLTRF</sequence>
<proteinExistence type="predicted"/>
<reference evidence="1 2" key="1">
    <citation type="submission" date="2020-02" db="EMBL/GenBank/DDBJ databases">
        <authorList>
            <person name="Ma Q."/>
            <person name="Huang Y."/>
            <person name="Song X."/>
            <person name="Pei D."/>
        </authorList>
    </citation>
    <scope>NUCLEOTIDE SEQUENCE [LARGE SCALE GENOMIC DNA]</scope>
    <source>
        <strain evidence="1">Sxm20200214</strain>
        <tissue evidence="1">Leaf</tissue>
    </source>
</reference>
<comment type="caution">
    <text evidence="1">The sequence shown here is derived from an EMBL/GenBank/DDBJ whole genome shotgun (WGS) entry which is preliminary data.</text>
</comment>
<dbReference type="AlphaFoldDB" id="A0A8X7QK22"/>
<evidence type="ECO:0000313" key="1">
    <source>
        <dbReference type="EMBL" id="KAG2271661.1"/>
    </source>
</evidence>
<dbReference type="CDD" id="cd04481">
    <property type="entry name" value="RPA1_DBD_B_like"/>
    <property type="match status" value="1"/>
</dbReference>
<dbReference type="InterPro" id="IPR012340">
    <property type="entry name" value="NA-bd_OB-fold"/>
</dbReference>
<dbReference type="Gene3D" id="2.40.50.140">
    <property type="entry name" value="Nucleic acid-binding proteins"/>
    <property type="match status" value="1"/>
</dbReference>
<dbReference type="Proteomes" id="UP000886595">
    <property type="component" value="Unassembled WGS sequence"/>
</dbReference>
<keyword evidence="2" id="KW-1185">Reference proteome</keyword>